<dbReference type="SUPFAM" id="SSF56219">
    <property type="entry name" value="DNase I-like"/>
    <property type="match status" value="1"/>
</dbReference>
<keyword evidence="2" id="KW-0378">Hydrolase</keyword>
<organism evidence="2 3">
    <name type="scientific">Rhodococcoides kroppenstedtii</name>
    <dbReference type="NCBI Taxonomy" id="293050"/>
    <lineage>
        <taxon>Bacteria</taxon>
        <taxon>Bacillati</taxon>
        <taxon>Actinomycetota</taxon>
        <taxon>Actinomycetes</taxon>
        <taxon>Mycobacteriales</taxon>
        <taxon>Nocardiaceae</taxon>
        <taxon>Rhodococcoides</taxon>
    </lineage>
</organism>
<feature type="domain" description="Endonuclease/exonuclease/phosphatase" evidence="1">
    <location>
        <begin position="9"/>
        <end position="226"/>
    </location>
</feature>
<sequence>MDQTDIVVATWNTEWAPAKGARTAAVRDRLASTAADILVVTEGRRSLLPDGGHVIDAGDDWGYGVQPDRRKVLIRSRWPVSEVYRATTGGAAGRVATAIAATPEGPIRIVAVCIPWSSAHVSTGRKDATSWSEHLDCLDRLDELAAGFDPAIPTVVAGDFNQRLPRTRQPKAVADRLVDVIGARWTIHTAGDVEHGPLIDHIASDLACTGLSTWPGRTDEIRLSDHSGVACRLVLPTTVRAG</sequence>
<dbReference type="Proteomes" id="UP001520140">
    <property type="component" value="Unassembled WGS sequence"/>
</dbReference>
<dbReference type="Gene3D" id="3.60.10.10">
    <property type="entry name" value="Endonuclease/exonuclease/phosphatase"/>
    <property type="match status" value="1"/>
</dbReference>
<dbReference type="InterPro" id="IPR005135">
    <property type="entry name" value="Endo/exonuclease/phosphatase"/>
</dbReference>
<dbReference type="RefSeq" id="WP_068105028.1">
    <property type="nucleotide sequence ID" value="NZ_JABUKE010000010.1"/>
</dbReference>
<keyword evidence="3" id="KW-1185">Reference proteome</keyword>
<protein>
    <submittedName>
        <fullName evidence="2">Endonuclease/exonuclease/phosphatase family protein</fullName>
    </submittedName>
</protein>
<dbReference type="Pfam" id="PF03372">
    <property type="entry name" value="Exo_endo_phos"/>
    <property type="match status" value="1"/>
</dbReference>
<gene>
    <name evidence="2" type="ORF">HQ605_03750</name>
</gene>
<evidence type="ECO:0000313" key="3">
    <source>
        <dbReference type="Proteomes" id="UP001520140"/>
    </source>
</evidence>
<dbReference type="InterPro" id="IPR036691">
    <property type="entry name" value="Endo/exonu/phosph_ase_sf"/>
</dbReference>
<keyword evidence="2" id="KW-0255">Endonuclease</keyword>
<dbReference type="GO" id="GO:0004519">
    <property type="term" value="F:endonuclease activity"/>
    <property type="evidence" value="ECO:0007669"/>
    <property type="project" value="UniProtKB-KW"/>
</dbReference>
<proteinExistence type="predicted"/>
<reference evidence="2 3" key="1">
    <citation type="submission" date="2020-06" db="EMBL/GenBank/DDBJ databases">
        <title>Taxonomy, biology and ecology of Rhodococcus bacteria occurring in California pistachio and other woody hosts as revealed by genome sequence analyses.</title>
        <authorList>
            <person name="Gai Y."/>
            <person name="Riely B."/>
        </authorList>
    </citation>
    <scope>NUCLEOTIDE SEQUENCE [LARGE SCALE GENOMIC DNA]</scope>
    <source>
        <strain evidence="2 3">BP-284</strain>
    </source>
</reference>
<keyword evidence="2" id="KW-0540">Nuclease</keyword>
<accession>A0ABS7NPK1</accession>
<comment type="caution">
    <text evidence="2">The sequence shown here is derived from an EMBL/GenBank/DDBJ whole genome shotgun (WGS) entry which is preliminary data.</text>
</comment>
<dbReference type="EMBL" id="JABUKG010000003">
    <property type="protein sequence ID" value="MBY6319931.1"/>
    <property type="molecule type" value="Genomic_DNA"/>
</dbReference>
<name>A0ABS7NPK1_9NOCA</name>
<evidence type="ECO:0000259" key="1">
    <source>
        <dbReference type="Pfam" id="PF03372"/>
    </source>
</evidence>
<evidence type="ECO:0000313" key="2">
    <source>
        <dbReference type="EMBL" id="MBY6319931.1"/>
    </source>
</evidence>